<dbReference type="Proteomes" id="UP000050421">
    <property type="component" value="Unassembled WGS sequence"/>
</dbReference>
<dbReference type="AlphaFoldDB" id="A0A0P7YFG6"/>
<evidence type="ECO:0008006" key="3">
    <source>
        <dbReference type="Google" id="ProtNLM"/>
    </source>
</evidence>
<reference evidence="1 2" key="1">
    <citation type="submission" date="2015-09" db="EMBL/GenBank/DDBJ databases">
        <title>Identification and resolution of microdiversity through metagenomic sequencing of parallel consortia.</title>
        <authorList>
            <person name="Nelson W.C."/>
            <person name="Romine M.F."/>
            <person name="Lindemann S.R."/>
        </authorList>
    </citation>
    <scope>NUCLEOTIDE SEQUENCE [LARGE SCALE GENOMIC DNA]</scope>
    <source>
        <strain evidence="1">HL-49</strain>
    </source>
</reference>
<evidence type="ECO:0000313" key="2">
    <source>
        <dbReference type="Proteomes" id="UP000050421"/>
    </source>
</evidence>
<protein>
    <recommendedName>
        <fullName evidence="3">Lipoprotein</fullName>
    </recommendedName>
</protein>
<accession>A0A0P7YFG6</accession>
<dbReference type="PROSITE" id="PS51257">
    <property type="entry name" value="PROKAR_LIPOPROTEIN"/>
    <property type="match status" value="1"/>
</dbReference>
<dbReference type="STRING" id="1305737.GCA_000526355_01197"/>
<organism evidence="1 2">
    <name type="scientific">Algoriphagus marincola HL-49</name>
    <dbReference type="NCBI Taxonomy" id="1305737"/>
    <lineage>
        <taxon>Bacteria</taxon>
        <taxon>Pseudomonadati</taxon>
        <taxon>Bacteroidota</taxon>
        <taxon>Cytophagia</taxon>
        <taxon>Cytophagales</taxon>
        <taxon>Cyclobacteriaceae</taxon>
        <taxon>Algoriphagus</taxon>
    </lineage>
</organism>
<sequence>MNYKNKFLLLIISVIAFSCQKDDDMEPFDYEYFSVDITGDVSGNIVYDESKYVGTEGETLLTDDFDTYLMVTATEFERTMTLNFYPPDDNPRAGDVLSVTIKAPEVKPWTQSNEYITAYINQLQQYDSYAIVSYWNDVEERDYVSYYRFENTSNSVLIETDGDMLTGEVTNMTLATFNGSHQITIRDFTFRMRPGDEGWTME</sequence>
<proteinExistence type="predicted"/>
<comment type="caution">
    <text evidence="1">The sequence shown here is derived from an EMBL/GenBank/DDBJ whole genome shotgun (WGS) entry which is preliminary data.</text>
</comment>
<name>A0A0P7YFG6_9BACT</name>
<evidence type="ECO:0000313" key="1">
    <source>
        <dbReference type="EMBL" id="KPQ13347.1"/>
    </source>
</evidence>
<dbReference type="PATRIC" id="fig|1305737.6.peg.3376"/>
<dbReference type="EMBL" id="LJXT01000093">
    <property type="protein sequence ID" value="KPQ13347.1"/>
    <property type="molecule type" value="Genomic_DNA"/>
</dbReference>
<gene>
    <name evidence="1" type="ORF">HLUCCX10_13290</name>
</gene>
<dbReference type="OrthoDB" id="821519at2"/>